<protein>
    <submittedName>
        <fullName evidence="1">Uncharacterized protein</fullName>
    </submittedName>
</protein>
<sequence>MDDQTWFKDIKPFEWEELDGKTLKIRAGKQEGVLIVVGYDQETKDIFVLHDGKAADPIPLPTIKPEDWVYHTKFKAKGQVKRISESGKRAYVIWINGAAPSFVDLKSLEVVSHD</sequence>
<gene>
    <name evidence="1" type="ORF">GNQ08_27135</name>
</gene>
<name>A0A6N8F4A1_PAEMA</name>
<dbReference type="EMBL" id="WNZZ01000034">
    <property type="protein sequence ID" value="MUG26040.1"/>
    <property type="molecule type" value="Genomic_DNA"/>
</dbReference>
<dbReference type="RefSeq" id="WP_155621281.1">
    <property type="nucleotide sequence ID" value="NZ_WNZZ01000034.1"/>
</dbReference>
<evidence type="ECO:0000313" key="2">
    <source>
        <dbReference type="Proteomes" id="UP000442469"/>
    </source>
</evidence>
<accession>A0A6N8F4A1</accession>
<proteinExistence type="predicted"/>
<dbReference type="AlphaFoldDB" id="A0A6N8F4A1"/>
<organism evidence="1 2">
    <name type="scientific">Paenibacillus macerans</name>
    <name type="common">Bacillus macerans</name>
    <dbReference type="NCBI Taxonomy" id="44252"/>
    <lineage>
        <taxon>Bacteria</taxon>
        <taxon>Bacillati</taxon>
        <taxon>Bacillota</taxon>
        <taxon>Bacilli</taxon>
        <taxon>Bacillales</taxon>
        <taxon>Paenibacillaceae</taxon>
        <taxon>Paenibacillus</taxon>
    </lineage>
</organism>
<comment type="caution">
    <text evidence="1">The sequence shown here is derived from an EMBL/GenBank/DDBJ whole genome shotgun (WGS) entry which is preliminary data.</text>
</comment>
<reference evidence="1 2" key="1">
    <citation type="submission" date="2019-11" db="EMBL/GenBank/DDBJ databases">
        <title>Draft genome sequences of five Paenibacillus species of dairy origin.</title>
        <authorList>
            <person name="Olajide A.M."/>
            <person name="Chen S."/>
            <person name="Lapointe G."/>
        </authorList>
    </citation>
    <scope>NUCLEOTIDE SEQUENCE [LARGE SCALE GENOMIC DNA]</scope>
    <source>
        <strain evidence="1 2">3CT49</strain>
    </source>
</reference>
<dbReference type="Proteomes" id="UP000442469">
    <property type="component" value="Unassembled WGS sequence"/>
</dbReference>
<evidence type="ECO:0000313" key="1">
    <source>
        <dbReference type="EMBL" id="MUG26040.1"/>
    </source>
</evidence>